<dbReference type="Gene3D" id="1.10.357.10">
    <property type="entry name" value="Tetracycline Repressor, domain 2"/>
    <property type="match status" value="1"/>
</dbReference>
<dbReference type="PROSITE" id="PS50977">
    <property type="entry name" value="HTH_TETR_2"/>
    <property type="match status" value="1"/>
</dbReference>
<protein>
    <submittedName>
        <fullName evidence="7">Transcriptional regulator, TetR family</fullName>
    </submittedName>
</protein>
<keyword evidence="4" id="KW-0804">Transcription</keyword>
<dbReference type="RefSeq" id="WP_073483405.1">
    <property type="nucleotide sequence ID" value="NZ_FQVN01000004.1"/>
</dbReference>
<keyword evidence="3 5" id="KW-0238">DNA-binding</keyword>
<dbReference type="PRINTS" id="PR00455">
    <property type="entry name" value="HTHTETR"/>
</dbReference>
<dbReference type="AlphaFoldDB" id="A0A1M5DCJ3"/>
<dbReference type="Pfam" id="PF02909">
    <property type="entry name" value="TetR_C_1"/>
    <property type="match status" value="1"/>
</dbReference>
<evidence type="ECO:0000256" key="1">
    <source>
        <dbReference type="ARBA" id="ARBA00022491"/>
    </source>
</evidence>
<feature type="domain" description="HTH tetR-type" evidence="6">
    <location>
        <begin position="2"/>
        <end position="62"/>
    </location>
</feature>
<proteinExistence type="predicted"/>
<dbReference type="InterPro" id="IPR009057">
    <property type="entry name" value="Homeodomain-like_sf"/>
</dbReference>
<dbReference type="OrthoDB" id="3819648at2"/>
<evidence type="ECO:0000256" key="3">
    <source>
        <dbReference type="ARBA" id="ARBA00023125"/>
    </source>
</evidence>
<feature type="DNA-binding region" description="H-T-H motif" evidence="5">
    <location>
        <begin position="25"/>
        <end position="44"/>
    </location>
</feature>
<dbReference type="InterPro" id="IPR004111">
    <property type="entry name" value="Repressor_TetR_C"/>
</dbReference>
<dbReference type="InterPro" id="IPR050109">
    <property type="entry name" value="HTH-type_TetR-like_transc_reg"/>
</dbReference>
<dbReference type="GO" id="GO:0000976">
    <property type="term" value="F:transcription cis-regulatory region binding"/>
    <property type="evidence" value="ECO:0007669"/>
    <property type="project" value="TreeGrafter"/>
</dbReference>
<keyword evidence="2" id="KW-0805">Transcription regulation</keyword>
<dbReference type="Pfam" id="PF00440">
    <property type="entry name" value="TetR_N"/>
    <property type="match status" value="1"/>
</dbReference>
<dbReference type="Proteomes" id="UP000184501">
    <property type="component" value="Unassembled WGS sequence"/>
</dbReference>
<organism evidence="7 8">
    <name type="scientific">Streptoalloteichus hindustanus</name>
    <dbReference type="NCBI Taxonomy" id="2017"/>
    <lineage>
        <taxon>Bacteria</taxon>
        <taxon>Bacillati</taxon>
        <taxon>Actinomycetota</taxon>
        <taxon>Actinomycetes</taxon>
        <taxon>Pseudonocardiales</taxon>
        <taxon>Pseudonocardiaceae</taxon>
        <taxon>Streptoalloteichus</taxon>
    </lineage>
</organism>
<gene>
    <name evidence="7" type="ORF">SAMN05444320_104392</name>
</gene>
<evidence type="ECO:0000256" key="2">
    <source>
        <dbReference type="ARBA" id="ARBA00023015"/>
    </source>
</evidence>
<evidence type="ECO:0000259" key="6">
    <source>
        <dbReference type="PROSITE" id="PS50977"/>
    </source>
</evidence>
<evidence type="ECO:0000313" key="7">
    <source>
        <dbReference type="EMBL" id="SHF64544.1"/>
    </source>
</evidence>
<dbReference type="EMBL" id="FQVN01000004">
    <property type="protein sequence ID" value="SHF64544.1"/>
    <property type="molecule type" value="Genomic_DNA"/>
</dbReference>
<dbReference type="SUPFAM" id="SSF48498">
    <property type="entry name" value="Tetracyclin repressor-like, C-terminal domain"/>
    <property type="match status" value="1"/>
</dbReference>
<dbReference type="InterPro" id="IPR036271">
    <property type="entry name" value="Tet_transcr_reg_TetR-rel_C_sf"/>
</dbReference>
<dbReference type="STRING" id="2017.SAMN05444320_104392"/>
<name>A0A1M5DCJ3_STRHI</name>
<dbReference type="Gene3D" id="1.10.10.60">
    <property type="entry name" value="Homeodomain-like"/>
    <property type="match status" value="1"/>
</dbReference>
<dbReference type="PANTHER" id="PTHR30055">
    <property type="entry name" value="HTH-TYPE TRANSCRIPTIONAL REGULATOR RUTR"/>
    <property type="match status" value="1"/>
</dbReference>
<dbReference type="GO" id="GO:0003700">
    <property type="term" value="F:DNA-binding transcription factor activity"/>
    <property type="evidence" value="ECO:0007669"/>
    <property type="project" value="TreeGrafter"/>
</dbReference>
<dbReference type="GO" id="GO:0046677">
    <property type="term" value="P:response to antibiotic"/>
    <property type="evidence" value="ECO:0007669"/>
    <property type="project" value="InterPro"/>
</dbReference>
<evidence type="ECO:0000256" key="4">
    <source>
        <dbReference type="ARBA" id="ARBA00023163"/>
    </source>
</evidence>
<dbReference type="SUPFAM" id="SSF46689">
    <property type="entry name" value="Homeodomain-like"/>
    <property type="match status" value="1"/>
</dbReference>
<evidence type="ECO:0000313" key="8">
    <source>
        <dbReference type="Proteomes" id="UP000184501"/>
    </source>
</evidence>
<reference evidence="7 8" key="1">
    <citation type="submission" date="2016-11" db="EMBL/GenBank/DDBJ databases">
        <authorList>
            <person name="Jaros S."/>
            <person name="Januszkiewicz K."/>
            <person name="Wedrychowicz H."/>
        </authorList>
    </citation>
    <scope>NUCLEOTIDE SEQUENCE [LARGE SCALE GENOMIC DNA]</scope>
    <source>
        <strain evidence="7 8">DSM 44523</strain>
    </source>
</reference>
<dbReference type="InterPro" id="IPR001647">
    <property type="entry name" value="HTH_TetR"/>
</dbReference>
<sequence>MPLTQAVVLDAALTLLDEVGLDELSTRRLATSLGVRVGALYWHYPSKQALLDAMADRIIAEAATMPLPDADWDDKLRALAGAHRDAMLAHPDGARIIATMSTPGPNGRSFFERTVAVLRETGLSTDEANVGADAITSYVNGFTIEEQARKIDRIARSDRDHAFAAGLAIVLNGLRPR</sequence>
<keyword evidence="1" id="KW-0678">Repressor</keyword>
<dbReference type="GO" id="GO:0045892">
    <property type="term" value="P:negative regulation of DNA-templated transcription"/>
    <property type="evidence" value="ECO:0007669"/>
    <property type="project" value="InterPro"/>
</dbReference>
<keyword evidence="8" id="KW-1185">Reference proteome</keyword>
<accession>A0A1M5DCJ3</accession>
<dbReference type="PRINTS" id="PR00400">
    <property type="entry name" value="TETREPRESSOR"/>
</dbReference>
<dbReference type="InterPro" id="IPR003012">
    <property type="entry name" value="Tet_transcr_reg_TetR"/>
</dbReference>
<evidence type="ECO:0000256" key="5">
    <source>
        <dbReference type="PROSITE-ProRule" id="PRU00335"/>
    </source>
</evidence>
<dbReference type="PANTHER" id="PTHR30055:SF151">
    <property type="entry name" value="TRANSCRIPTIONAL REGULATORY PROTEIN"/>
    <property type="match status" value="1"/>
</dbReference>